<dbReference type="AlphaFoldDB" id="A0A5N5T6W1"/>
<feature type="signal peptide" evidence="2">
    <location>
        <begin position="1"/>
        <end position="20"/>
    </location>
</feature>
<feature type="chain" id="PRO_5024457725" description="Secreted protein" evidence="2">
    <location>
        <begin position="21"/>
        <end position="112"/>
    </location>
</feature>
<sequence length="112" mass="12343">MASCTLTLTVLMSMSMNASPASSSVQMRLLSLKPGDNCERGLQPLVKGMKLVKKSSCDDYTTNSPTKSSKVAISVNGTERPAFPAWWPSTTRKPWFKKSTTTTKPKNLWNDQ</sequence>
<reference evidence="3 4" key="1">
    <citation type="journal article" date="2019" name="PLoS Biol.">
        <title>Sex chromosomes control vertical transmission of feminizing Wolbachia symbionts in an isopod.</title>
        <authorList>
            <person name="Becking T."/>
            <person name="Chebbi M.A."/>
            <person name="Giraud I."/>
            <person name="Moumen B."/>
            <person name="Laverre T."/>
            <person name="Caubet Y."/>
            <person name="Peccoud J."/>
            <person name="Gilbert C."/>
            <person name="Cordaux R."/>
        </authorList>
    </citation>
    <scope>NUCLEOTIDE SEQUENCE [LARGE SCALE GENOMIC DNA]</scope>
    <source>
        <strain evidence="3">ANa2</strain>
        <tissue evidence="3">Whole body excluding digestive tract and cuticle</tissue>
    </source>
</reference>
<evidence type="ECO:0000313" key="3">
    <source>
        <dbReference type="EMBL" id="KAB7501778.1"/>
    </source>
</evidence>
<feature type="region of interest" description="Disordered" evidence="1">
    <location>
        <begin position="92"/>
        <end position="112"/>
    </location>
</feature>
<accession>A0A5N5T6W1</accession>
<evidence type="ECO:0000313" key="4">
    <source>
        <dbReference type="Proteomes" id="UP000326759"/>
    </source>
</evidence>
<name>A0A5N5T6W1_9CRUS</name>
<evidence type="ECO:0000256" key="1">
    <source>
        <dbReference type="SAM" id="MobiDB-lite"/>
    </source>
</evidence>
<dbReference type="OrthoDB" id="6380161at2759"/>
<evidence type="ECO:0000256" key="2">
    <source>
        <dbReference type="SAM" id="SignalP"/>
    </source>
</evidence>
<dbReference type="EMBL" id="SEYY01009536">
    <property type="protein sequence ID" value="KAB7501778.1"/>
    <property type="molecule type" value="Genomic_DNA"/>
</dbReference>
<evidence type="ECO:0008006" key="5">
    <source>
        <dbReference type="Google" id="ProtNLM"/>
    </source>
</evidence>
<proteinExistence type="predicted"/>
<protein>
    <recommendedName>
        <fullName evidence="5">Secreted protein</fullName>
    </recommendedName>
</protein>
<comment type="caution">
    <text evidence="3">The sequence shown here is derived from an EMBL/GenBank/DDBJ whole genome shotgun (WGS) entry which is preliminary data.</text>
</comment>
<gene>
    <name evidence="3" type="ORF">Anas_12122</name>
</gene>
<feature type="non-terminal residue" evidence="3">
    <location>
        <position position="112"/>
    </location>
</feature>
<organism evidence="3 4">
    <name type="scientific">Armadillidium nasatum</name>
    <dbReference type="NCBI Taxonomy" id="96803"/>
    <lineage>
        <taxon>Eukaryota</taxon>
        <taxon>Metazoa</taxon>
        <taxon>Ecdysozoa</taxon>
        <taxon>Arthropoda</taxon>
        <taxon>Crustacea</taxon>
        <taxon>Multicrustacea</taxon>
        <taxon>Malacostraca</taxon>
        <taxon>Eumalacostraca</taxon>
        <taxon>Peracarida</taxon>
        <taxon>Isopoda</taxon>
        <taxon>Oniscidea</taxon>
        <taxon>Crinocheta</taxon>
        <taxon>Armadillidiidae</taxon>
        <taxon>Armadillidium</taxon>
    </lineage>
</organism>
<keyword evidence="4" id="KW-1185">Reference proteome</keyword>
<dbReference type="Proteomes" id="UP000326759">
    <property type="component" value="Unassembled WGS sequence"/>
</dbReference>
<keyword evidence="2" id="KW-0732">Signal</keyword>